<keyword evidence="1" id="KW-0539">Nucleus</keyword>
<organism evidence="4 5">
    <name type="scientific">Cinnamomum micranthum f. kanehirae</name>
    <dbReference type="NCBI Taxonomy" id="337451"/>
    <lineage>
        <taxon>Eukaryota</taxon>
        <taxon>Viridiplantae</taxon>
        <taxon>Streptophyta</taxon>
        <taxon>Embryophyta</taxon>
        <taxon>Tracheophyta</taxon>
        <taxon>Spermatophyta</taxon>
        <taxon>Magnoliopsida</taxon>
        <taxon>Magnoliidae</taxon>
        <taxon>Laurales</taxon>
        <taxon>Lauraceae</taxon>
        <taxon>Cinnamomum</taxon>
    </lineage>
</organism>
<dbReference type="AlphaFoldDB" id="A0A3S3NLF7"/>
<evidence type="ECO:0000256" key="1">
    <source>
        <dbReference type="PIRNR" id="PIRNR016021"/>
    </source>
</evidence>
<evidence type="ECO:0000259" key="3">
    <source>
        <dbReference type="PROSITE" id="PS51742"/>
    </source>
</evidence>
<comment type="subcellular location">
    <subcellularLocation>
        <location evidence="1">Nucleus</location>
    </subcellularLocation>
</comment>
<dbReference type="Pfam" id="PF03479">
    <property type="entry name" value="PCC"/>
    <property type="match status" value="1"/>
</dbReference>
<dbReference type="PANTHER" id="PTHR31100">
    <property type="entry name" value="AT-HOOK MOTIF NUCLEAR-LOCALIZED PROTEIN 15"/>
    <property type="match status" value="1"/>
</dbReference>
<dbReference type="Gene3D" id="3.30.1330.80">
    <property type="entry name" value="Hypothetical protein, similar to alpha- acetolactate decarboxylase, domain 2"/>
    <property type="match status" value="1"/>
</dbReference>
<gene>
    <name evidence="4" type="ORF">CKAN_01906600</name>
</gene>
<evidence type="ECO:0000313" key="5">
    <source>
        <dbReference type="Proteomes" id="UP000283530"/>
    </source>
</evidence>
<protein>
    <recommendedName>
        <fullName evidence="1">AT-hook motif nuclear-localized protein</fullName>
    </recommendedName>
</protein>
<dbReference type="GO" id="GO:0003700">
    <property type="term" value="F:DNA-binding transcription factor activity"/>
    <property type="evidence" value="ECO:0007669"/>
    <property type="project" value="TreeGrafter"/>
</dbReference>
<keyword evidence="1" id="KW-0805">Transcription regulation</keyword>
<feature type="domain" description="PPC" evidence="3">
    <location>
        <begin position="71"/>
        <end position="212"/>
    </location>
</feature>
<comment type="caution">
    <text evidence="4">The sequence shown here is derived from an EMBL/GenBank/DDBJ whole genome shotgun (WGS) entry which is preliminary data.</text>
</comment>
<dbReference type="SUPFAM" id="SSF117856">
    <property type="entry name" value="AF0104/ALDC/Ptd012-like"/>
    <property type="match status" value="1"/>
</dbReference>
<accession>A0A3S3NLF7</accession>
<name>A0A3S3NLF7_9MAGN</name>
<dbReference type="CDD" id="cd11378">
    <property type="entry name" value="DUF296"/>
    <property type="match status" value="1"/>
</dbReference>
<keyword evidence="1" id="KW-0238">DNA-binding</keyword>
<reference evidence="4 5" key="1">
    <citation type="journal article" date="2019" name="Nat. Plants">
        <title>Stout camphor tree genome fills gaps in understanding of flowering plant genome evolution.</title>
        <authorList>
            <person name="Chaw S.M."/>
            <person name="Liu Y.C."/>
            <person name="Wu Y.W."/>
            <person name="Wang H.Y."/>
            <person name="Lin C.I."/>
            <person name="Wu C.S."/>
            <person name="Ke H.M."/>
            <person name="Chang L.Y."/>
            <person name="Hsu C.Y."/>
            <person name="Yang H.T."/>
            <person name="Sudianto E."/>
            <person name="Hsu M.H."/>
            <person name="Wu K.P."/>
            <person name="Wang L.N."/>
            <person name="Leebens-Mack J.H."/>
            <person name="Tsai I.J."/>
        </authorList>
    </citation>
    <scope>NUCLEOTIDE SEQUENCE [LARGE SCALE GENOMIC DNA]</scope>
    <source>
        <strain evidence="5">cv. Chaw 1501</strain>
        <tissue evidence="4">Young leaves</tissue>
    </source>
</reference>
<sequence length="277" mass="29529">MKAVYAEAARHERECETAELAPETGTKKTRNAANTSDGASIEVARRPRGRPPGSKNKPKPPLVITRETTESSSLHPHILQVPGGLDVVDAITRFARRRNTGLCILTGTGTVANVTLRHPTSPTTVSFHGRFEILSISATFLPPSSSSSSLSSLPHGFTVSLVGAQGQIVGGSVAGSLLAVGTVAIVAAGFVNPSFHRLVGEDEFSASGVSLSGSEIKTHHHQQQEEEEEEEEQHHHQGHDHDHHHLMDSSGGGMSVYNCHLPSDVIWAPIARPPPPF</sequence>
<dbReference type="Proteomes" id="UP000283530">
    <property type="component" value="Unassembled WGS sequence"/>
</dbReference>
<dbReference type="OrthoDB" id="782346at2759"/>
<feature type="region of interest" description="Disordered" evidence="2">
    <location>
        <begin position="1"/>
        <end position="62"/>
    </location>
</feature>
<evidence type="ECO:0000256" key="2">
    <source>
        <dbReference type="SAM" id="MobiDB-lite"/>
    </source>
</evidence>
<comment type="function">
    <text evidence="1">Transcription factor that specifically binds AT-rich DNA sequences related to the nuclear matrix attachment regions (MARs).</text>
</comment>
<proteinExistence type="predicted"/>
<dbReference type="GO" id="GO:0003680">
    <property type="term" value="F:minor groove of adenine-thymine-rich DNA binding"/>
    <property type="evidence" value="ECO:0007669"/>
    <property type="project" value="UniProtKB-UniRule"/>
</dbReference>
<evidence type="ECO:0000313" key="4">
    <source>
        <dbReference type="EMBL" id="RWR89991.1"/>
    </source>
</evidence>
<dbReference type="EMBL" id="QPKB01000008">
    <property type="protein sequence ID" value="RWR89991.1"/>
    <property type="molecule type" value="Genomic_DNA"/>
</dbReference>
<dbReference type="PANTHER" id="PTHR31100:SF69">
    <property type="entry name" value="AT-HOOK MOTIF NUCLEAR-LOCALIZED PROTEIN 17-RELATED"/>
    <property type="match status" value="1"/>
</dbReference>
<keyword evidence="5" id="KW-1185">Reference proteome</keyword>
<dbReference type="PROSITE" id="PS51742">
    <property type="entry name" value="PPC"/>
    <property type="match status" value="1"/>
</dbReference>
<dbReference type="InterPro" id="IPR005175">
    <property type="entry name" value="PPC_dom"/>
</dbReference>
<feature type="compositionally biased region" description="Basic and acidic residues" evidence="2">
    <location>
        <begin position="232"/>
        <end position="247"/>
    </location>
</feature>
<feature type="region of interest" description="Disordered" evidence="2">
    <location>
        <begin position="215"/>
        <end position="251"/>
    </location>
</feature>
<keyword evidence="1" id="KW-0804">Transcription</keyword>
<dbReference type="PIRSF" id="PIRSF016021">
    <property type="entry name" value="ESCAROLA"/>
    <property type="match status" value="1"/>
</dbReference>
<dbReference type="GO" id="GO:0005634">
    <property type="term" value="C:nucleus"/>
    <property type="evidence" value="ECO:0007669"/>
    <property type="project" value="UniProtKB-SubCell"/>
</dbReference>
<dbReference type="InterPro" id="IPR014476">
    <property type="entry name" value="AHL15-29"/>
</dbReference>